<feature type="compositionally biased region" description="Low complexity" evidence="1">
    <location>
        <begin position="115"/>
        <end position="127"/>
    </location>
</feature>
<feature type="compositionally biased region" description="Basic and acidic residues" evidence="1">
    <location>
        <begin position="30"/>
        <end position="40"/>
    </location>
</feature>
<dbReference type="Proteomes" id="UP001175271">
    <property type="component" value="Unassembled WGS sequence"/>
</dbReference>
<proteinExistence type="predicted"/>
<organism evidence="2 3">
    <name type="scientific">Steinernema hermaphroditum</name>
    <dbReference type="NCBI Taxonomy" id="289476"/>
    <lineage>
        <taxon>Eukaryota</taxon>
        <taxon>Metazoa</taxon>
        <taxon>Ecdysozoa</taxon>
        <taxon>Nematoda</taxon>
        <taxon>Chromadorea</taxon>
        <taxon>Rhabditida</taxon>
        <taxon>Tylenchina</taxon>
        <taxon>Panagrolaimomorpha</taxon>
        <taxon>Strongyloidoidea</taxon>
        <taxon>Steinernematidae</taxon>
        <taxon>Steinernema</taxon>
    </lineage>
</organism>
<keyword evidence="3" id="KW-1185">Reference proteome</keyword>
<sequence>MAILVKTVVQVSQEYKSTTRKNIPAPSNTLKDHKDHRDFLTRQANQGPMDLPENRLPLHIQERTGMPANDGRPGPPGGTGTPGHDAQYCPCPARSGTSKEYSAAAVESSVEKTSESTSGSSSSGSGYEAKEDKKKKKVSKSIEKRLGYIFDSTRLK</sequence>
<dbReference type="AlphaFoldDB" id="A0AA39I0D0"/>
<name>A0AA39I0D0_9BILA</name>
<evidence type="ECO:0000313" key="3">
    <source>
        <dbReference type="Proteomes" id="UP001175271"/>
    </source>
</evidence>
<feature type="region of interest" description="Disordered" evidence="1">
    <location>
        <begin position="15"/>
        <end position="143"/>
    </location>
</feature>
<protein>
    <submittedName>
        <fullName evidence="2">Uncharacterized protein</fullName>
    </submittedName>
</protein>
<evidence type="ECO:0000256" key="1">
    <source>
        <dbReference type="SAM" id="MobiDB-lite"/>
    </source>
</evidence>
<evidence type="ECO:0000313" key="2">
    <source>
        <dbReference type="EMBL" id="KAK0414810.1"/>
    </source>
</evidence>
<dbReference type="EMBL" id="JAUCMV010000002">
    <property type="protein sequence ID" value="KAK0414810.1"/>
    <property type="molecule type" value="Genomic_DNA"/>
</dbReference>
<reference evidence="2" key="1">
    <citation type="submission" date="2023-06" db="EMBL/GenBank/DDBJ databases">
        <title>Genomic analysis of the entomopathogenic nematode Steinernema hermaphroditum.</title>
        <authorList>
            <person name="Schwarz E.M."/>
            <person name="Heppert J.K."/>
            <person name="Baniya A."/>
            <person name="Schwartz H.T."/>
            <person name="Tan C.-H."/>
            <person name="Antoshechkin I."/>
            <person name="Sternberg P.W."/>
            <person name="Goodrich-Blair H."/>
            <person name="Dillman A.R."/>
        </authorList>
    </citation>
    <scope>NUCLEOTIDE SEQUENCE</scope>
    <source>
        <strain evidence="2">PS9179</strain>
        <tissue evidence="2">Whole animal</tissue>
    </source>
</reference>
<feature type="compositionally biased region" description="Low complexity" evidence="1">
    <location>
        <begin position="98"/>
        <end position="108"/>
    </location>
</feature>
<gene>
    <name evidence="2" type="ORF">QR680_011625</name>
</gene>
<accession>A0AA39I0D0</accession>
<comment type="caution">
    <text evidence="2">The sequence shown here is derived from an EMBL/GenBank/DDBJ whole genome shotgun (WGS) entry which is preliminary data.</text>
</comment>